<organism evidence="1 2">
    <name type="scientific">Cannabis sativa</name>
    <name type="common">Hemp</name>
    <name type="synonym">Marijuana</name>
    <dbReference type="NCBI Taxonomy" id="3483"/>
    <lineage>
        <taxon>Eukaryota</taxon>
        <taxon>Viridiplantae</taxon>
        <taxon>Streptophyta</taxon>
        <taxon>Embryophyta</taxon>
        <taxon>Tracheophyta</taxon>
        <taxon>Spermatophyta</taxon>
        <taxon>Magnoliopsida</taxon>
        <taxon>eudicotyledons</taxon>
        <taxon>Gunneridae</taxon>
        <taxon>Pentapetalae</taxon>
        <taxon>rosids</taxon>
        <taxon>fabids</taxon>
        <taxon>Rosales</taxon>
        <taxon>Cannabaceae</taxon>
        <taxon>Cannabis</taxon>
    </lineage>
</organism>
<reference evidence="1" key="1">
    <citation type="submission" date="2018-11" db="EMBL/GenBank/DDBJ databases">
        <authorList>
            <person name="Grassa J C."/>
        </authorList>
    </citation>
    <scope>NUCLEOTIDE SEQUENCE [LARGE SCALE GENOMIC DNA]</scope>
</reference>
<dbReference type="EMBL" id="UZAU01000668">
    <property type="status" value="NOT_ANNOTATED_CDS"/>
    <property type="molecule type" value="Genomic_DNA"/>
</dbReference>
<proteinExistence type="predicted"/>
<dbReference type="AlphaFoldDB" id="A0A803Q2T3"/>
<reference evidence="1" key="2">
    <citation type="submission" date="2021-03" db="UniProtKB">
        <authorList>
            <consortium name="EnsemblPlants"/>
        </authorList>
    </citation>
    <scope>IDENTIFICATION</scope>
</reference>
<name>A0A803Q2T3_CANSA</name>
<keyword evidence="2" id="KW-1185">Reference proteome</keyword>
<sequence length="97" mass="10020">MGQFCPGTIKSLFGSSPCPAPPGYVCFGSGLSRFDNIINLKKIKEDGLGIEERIRVKTRKAIRVELCGAVEAGAGEVGGGTTTAAAVSSNCIVESND</sequence>
<dbReference type="Gramene" id="evm.model.07.1484">
    <property type="protein sequence ID" value="cds.evm.model.07.1484"/>
    <property type="gene ID" value="evm.TU.07.1484"/>
</dbReference>
<evidence type="ECO:0000313" key="2">
    <source>
        <dbReference type="Proteomes" id="UP000596661"/>
    </source>
</evidence>
<evidence type="ECO:0000313" key="1">
    <source>
        <dbReference type="EnsemblPlants" id="cds.evm.model.07.1484"/>
    </source>
</evidence>
<dbReference type="Proteomes" id="UP000596661">
    <property type="component" value="Chromosome 7"/>
</dbReference>
<accession>A0A803Q2T3</accession>
<protein>
    <submittedName>
        <fullName evidence="1">Uncharacterized protein</fullName>
    </submittedName>
</protein>
<dbReference type="EnsemblPlants" id="evm.model.07.1484">
    <property type="protein sequence ID" value="cds.evm.model.07.1484"/>
    <property type="gene ID" value="evm.TU.07.1484"/>
</dbReference>